<evidence type="ECO:0000313" key="2">
    <source>
        <dbReference type="EMBL" id="KZS54829.1"/>
    </source>
</evidence>
<evidence type="ECO:0000313" key="3">
    <source>
        <dbReference type="Proteomes" id="UP000077342"/>
    </source>
</evidence>
<accession>A0A163T159</accession>
<comment type="caution">
    <text evidence="2">The sequence shown here is derived from an EMBL/GenBank/DDBJ whole genome shotgun (WGS) entry which is preliminary data.</text>
</comment>
<name>A0A163T159_9MYCO</name>
<feature type="region of interest" description="Disordered" evidence="1">
    <location>
        <begin position="69"/>
        <end position="89"/>
    </location>
</feature>
<keyword evidence="3" id="KW-1185">Reference proteome</keyword>
<proteinExistence type="predicted"/>
<dbReference type="Proteomes" id="UP000077342">
    <property type="component" value="Unassembled WGS sequence"/>
</dbReference>
<dbReference type="EMBL" id="LWCI01000180">
    <property type="protein sequence ID" value="KZS54829.1"/>
    <property type="molecule type" value="Genomic_DNA"/>
</dbReference>
<dbReference type="RefSeq" id="WP_075513612.1">
    <property type="nucleotide sequence ID" value="NZ_CP089224.1"/>
</dbReference>
<dbReference type="AlphaFoldDB" id="A0A163T159"/>
<protein>
    <submittedName>
        <fullName evidence="2">Antitoxin</fullName>
    </submittedName>
</protein>
<gene>
    <name evidence="2" type="ORF">A4G28_17675</name>
</gene>
<sequence length="89" mass="10175">MTAEYSTRLRLDEPTRQRLEDLVSAGHYRSGNAAIVDAINRLWEALRDEDLDAAYAAAVEDNPHYPYESEVERATARRRRNARQKAAAE</sequence>
<reference evidence="3" key="1">
    <citation type="submission" date="2016-04" db="EMBL/GenBank/DDBJ databases">
        <authorList>
            <person name="Strapagiel D."/>
            <person name="Borowka P."/>
            <person name="Marciniak B."/>
            <person name="Bakula Z."/>
            <person name="Van Ingen J."/>
            <person name="Safianowska A."/>
            <person name="Dziadek J."/>
            <person name="Jagielski T."/>
        </authorList>
    </citation>
    <scope>NUCLEOTIDE SEQUENCE [LARGE SCALE GENOMIC DNA]</scope>
    <source>
        <strain evidence="3">1010001458</strain>
    </source>
</reference>
<evidence type="ECO:0000256" key="1">
    <source>
        <dbReference type="SAM" id="MobiDB-lite"/>
    </source>
</evidence>
<organism evidence="2 3">
    <name type="scientific">Mycobacterium ostraviense</name>
    <dbReference type="NCBI Taxonomy" id="2738409"/>
    <lineage>
        <taxon>Bacteria</taxon>
        <taxon>Bacillati</taxon>
        <taxon>Actinomycetota</taxon>
        <taxon>Actinomycetes</taxon>
        <taxon>Mycobacteriales</taxon>
        <taxon>Mycobacteriaceae</taxon>
        <taxon>Mycobacterium</taxon>
    </lineage>
</organism>